<reference evidence="13" key="1">
    <citation type="submission" date="2021-02" db="EMBL/GenBank/DDBJ databases">
        <authorList>
            <person name="Dougan E. K."/>
            <person name="Rhodes N."/>
            <person name="Thang M."/>
            <person name="Chan C."/>
        </authorList>
    </citation>
    <scope>NUCLEOTIDE SEQUENCE</scope>
</reference>
<evidence type="ECO:0000256" key="4">
    <source>
        <dbReference type="ARBA" id="ARBA00017187"/>
    </source>
</evidence>
<dbReference type="InterPro" id="IPR027410">
    <property type="entry name" value="TCP-1-like_intermed_sf"/>
</dbReference>
<dbReference type="GO" id="GO:0005524">
    <property type="term" value="F:ATP binding"/>
    <property type="evidence" value="ECO:0007669"/>
    <property type="project" value="UniProtKB-KW"/>
</dbReference>
<dbReference type="InterPro" id="IPR027413">
    <property type="entry name" value="GROEL-like_equatorial_sf"/>
</dbReference>
<dbReference type="EMBL" id="CAJNNW010029870">
    <property type="protein sequence ID" value="CAE8701741.1"/>
    <property type="molecule type" value="Genomic_DNA"/>
</dbReference>
<keyword evidence="8 10" id="KW-0143">Chaperone</keyword>
<dbReference type="FunFam" id="1.10.560.10:FF:000085">
    <property type="entry name" value="T-complex protein 1 subunit gamma"/>
    <property type="match status" value="1"/>
</dbReference>
<feature type="region of interest" description="Disordered" evidence="12">
    <location>
        <begin position="532"/>
        <end position="562"/>
    </location>
</feature>
<keyword evidence="6 10" id="KW-0547">Nucleotide-binding</keyword>
<dbReference type="NCBIfam" id="TIGR02344">
    <property type="entry name" value="chap_CCT_gamma"/>
    <property type="match status" value="1"/>
</dbReference>
<dbReference type="GO" id="GO:0005832">
    <property type="term" value="C:chaperonin-containing T-complex"/>
    <property type="evidence" value="ECO:0007669"/>
    <property type="project" value="UniProtKB-ARBA"/>
</dbReference>
<dbReference type="InterPro" id="IPR002423">
    <property type="entry name" value="Cpn60/GroEL/TCP-1"/>
</dbReference>
<name>A0A813KKS1_POLGL</name>
<dbReference type="InterPro" id="IPR002194">
    <property type="entry name" value="Chaperonin_TCP-1_CS"/>
</dbReference>
<evidence type="ECO:0000256" key="6">
    <source>
        <dbReference type="ARBA" id="ARBA00022741"/>
    </source>
</evidence>
<dbReference type="PROSITE" id="PS00751">
    <property type="entry name" value="TCP1_2"/>
    <property type="match status" value="1"/>
</dbReference>
<gene>
    <name evidence="13" type="ORF">PGLA2088_LOCUS32140</name>
</gene>
<dbReference type="GO" id="GO:0016887">
    <property type="term" value="F:ATP hydrolysis activity"/>
    <property type="evidence" value="ECO:0007669"/>
    <property type="project" value="InterPro"/>
</dbReference>
<comment type="subcellular location">
    <subcellularLocation>
        <location evidence="1">Cytoplasm</location>
    </subcellularLocation>
</comment>
<dbReference type="GO" id="GO:0140662">
    <property type="term" value="F:ATP-dependent protein folding chaperone"/>
    <property type="evidence" value="ECO:0007669"/>
    <property type="project" value="InterPro"/>
</dbReference>
<comment type="caution">
    <text evidence="13">The sequence shown here is derived from an EMBL/GenBank/DDBJ whole genome shotgun (WGS) entry which is preliminary data.</text>
</comment>
<evidence type="ECO:0000256" key="12">
    <source>
        <dbReference type="SAM" id="MobiDB-lite"/>
    </source>
</evidence>
<evidence type="ECO:0000256" key="5">
    <source>
        <dbReference type="ARBA" id="ARBA00022490"/>
    </source>
</evidence>
<dbReference type="NCBIfam" id="NF041082">
    <property type="entry name" value="thermosome_alpha"/>
    <property type="match status" value="1"/>
</dbReference>
<dbReference type="PANTHER" id="PTHR11353">
    <property type="entry name" value="CHAPERONIN"/>
    <property type="match status" value="1"/>
</dbReference>
<dbReference type="GO" id="GO:0051082">
    <property type="term" value="F:unfolded protein binding"/>
    <property type="evidence" value="ECO:0007669"/>
    <property type="project" value="InterPro"/>
</dbReference>
<evidence type="ECO:0000256" key="11">
    <source>
        <dbReference type="RuleBase" id="RU004191"/>
    </source>
</evidence>
<evidence type="ECO:0000256" key="2">
    <source>
        <dbReference type="ARBA" id="ARBA00008020"/>
    </source>
</evidence>
<evidence type="ECO:0000313" key="14">
    <source>
        <dbReference type="Proteomes" id="UP000626109"/>
    </source>
</evidence>
<dbReference type="PRINTS" id="PR00304">
    <property type="entry name" value="TCOMPLEXTCP1"/>
</dbReference>
<dbReference type="SUPFAM" id="SSF52029">
    <property type="entry name" value="GroEL apical domain-like"/>
    <property type="match status" value="1"/>
</dbReference>
<dbReference type="InterPro" id="IPR054827">
    <property type="entry name" value="thermosome_alpha"/>
</dbReference>
<dbReference type="InterPro" id="IPR027409">
    <property type="entry name" value="GroEL-like_apical_dom_sf"/>
</dbReference>
<comment type="subunit">
    <text evidence="3">Heterooligomeric complex of about 850 to 900 kDa that forms two stacked rings, 12 to 16 nm in diameter.</text>
</comment>
<comment type="similarity">
    <text evidence="2 10">Belongs to the TCP-1 chaperonin family.</text>
</comment>
<organism evidence="13 14">
    <name type="scientific">Polarella glacialis</name>
    <name type="common">Dinoflagellate</name>
    <dbReference type="NCBI Taxonomy" id="89957"/>
    <lineage>
        <taxon>Eukaryota</taxon>
        <taxon>Sar</taxon>
        <taxon>Alveolata</taxon>
        <taxon>Dinophyceae</taxon>
        <taxon>Suessiales</taxon>
        <taxon>Suessiaceae</taxon>
        <taxon>Polarella</taxon>
    </lineage>
</organism>
<dbReference type="AlphaFoldDB" id="A0A813KKS1"/>
<evidence type="ECO:0000313" key="13">
    <source>
        <dbReference type="EMBL" id="CAE8701741.1"/>
    </source>
</evidence>
<dbReference type="CDD" id="cd03337">
    <property type="entry name" value="TCP1_gamma"/>
    <property type="match status" value="1"/>
</dbReference>
<dbReference type="NCBIfam" id="NF041083">
    <property type="entry name" value="thermosome_beta"/>
    <property type="match status" value="1"/>
</dbReference>
<dbReference type="Proteomes" id="UP000626109">
    <property type="component" value="Unassembled WGS sequence"/>
</dbReference>
<proteinExistence type="inferred from homology"/>
<dbReference type="Gene3D" id="3.50.7.10">
    <property type="entry name" value="GroEL"/>
    <property type="match status" value="1"/>
</dbReference>
<dbReference type="Gene3D" id="1.10.560.10">
    <property type="entry name" value="GroEL-like equatorial domain"/>
    <property type="match status" value="1"/>
</dbReference>
<feature type="region of interest" description="Disordered" evidence="12">
    <location>
        <begin position="1"/>
        <end position="23"/>
    </location>
</feature>
<evidence type="ECO:0000256" key="8">
    <source>
        <dbReference type="ARBA" id="ARBA00023186"/>
    </source>
</evidence>
<evidence type="ECO:0000256" key="10">
    <source>
        <dbReference type="RuleBase" id="RU004187"/>
    </source>
</evidence>
<keyword evidence="5" id="KW-0963">Cytoplasm</keyword>
<dbReference type="FunFam" id="1.10.560.10:FF:000073">
    <property type="entry name" value="T-complex protein 1 subunit gamma"/>
    <property type="match status" value="1"/>
</dbReference>
<feature type="non-terminal residue" evidence="13">
    <location>
        <position position="1"/>
    </location>
</feature>
<evidence type="ECO:0000256" key="9">
    <source>
        <dbReference type="ARBA" id="ARBA00024677"/>
    </source>
</evidence>
<accession>A0A813KKS1</accession>
<sequence>MQGGGNGGVFVLNRNSKRDTGRKAQLTNINAGKTVASIVRTTLGPRAMLKMLLDPMGGIVMTNDGNAILREIDVSHPAAKNMIELSRAQDEEVGDGTTSVIILAGEMLGVAEPLLEKKLHPTVIVAGYMRALEDAQVILKEIAYPIDVDDPAAISEIVRASIDTKFSSRWGSLISDLAIKATKTVCVVKPDGRKEIDIKRFAKVEKIQGGELTDSCVLDGVMFNKDITHPRMRREIKNPRVVLLDCPLEYKKGESQTNVEITKEADWEKLLMQEEEEMKKVCEDILKVKPDLVITEKGISDLAQHFLLKGGVSCIRRIRKTDNNRIARVTGAHICNRTEELTESMVGTKCGMFEIKKLGEEYFTFLTECQDPKACSVLLRGATRDVLNEIERNLQDAFNVARNIIMEPRLLPGGGATEMELAARLKEKSKSIEGSRQYAYRAVAEALEVIPRSLAHNCGADVVRVMTDLRARHATPGNACWGIDGKKGVVADTKALSILDTFAVKQQTLRTAVEAAAMLLRIDDIISGISKKKGGGGGGQTMPTGDEETFGHDGSRRNSSCESPGAGEWVFSGCGTCNFVLVIEAFFTR</sequence>
<keyword evidence="7 10" id="KW-0067">ATP-binding</keyword>
<dbReference type="SUPFAM" id="SSF48592">
    <property type="entry name" value="GroEL equatorial domain-like"/>
    <property type="match status" value="1"/>
</dbReference>
<dbReference type="InterPro" id="IPR017998">
    <property type="entry name" value="Chaperone_TCP-1"/>
</dbReference>
<evidence type="ECO:0000256" key="3">
    <source>
        <dbReference type="ARBA" id="ARBA00011531"/>
    </source>
</evidence>
<comment type="function">
    <text evidence="9">Molecular chaperone; assists the folding of proteins upon ATP hydrolysis. Known to play a role, in vitro, in the folding of actin and tubulin.</text>
</comment>
<dbReference type="FunFam" id="3.50.7.10:FF:000005">
    <property type="entry name" value="T-complex protein 1 subunit gamma"/>
    <property type="match status" value="1"/>
</dbReference>
<dbReference type="PROSITE" id="PS00750">
    <property type="entry name" value="TCP1_1"/>
    <property type="match status" value="1"/>
</dbReference>
<dbReference type="PROSITE" id="PS00995">
    <property type="entry name" value="TCP1_3"/>
    <property type="match status" value="1"/>
</dbReference>
<evidence type="ECO:0000256" key="7">
    <source>
        <dbReference type="ARBA" id="ARBA00022840"/>
    </source>
</evidence>
<dbReference type="Gene3D" id="3.30.260.10">
    <property type="entry name" value="TCP-1-like chaperonin intermediate domain"/>
    <property type="match status" value="1"/>
</dbReference>
<dbReference type="Pfam" id="PF00118">
    <property type="entry name" value="Cpn60_TCP1"/>
    <property type="match status" value="1"/>
</dbReference>
<dbReference type="InterPro" id="IPR012719">
    <property type="entry name" value="Chap_CCT_gamma"/>
</dbReference>
<evidence type="ECO:0000256" key="1">
    <source>
        <dbReference type="ARBA" id="ARBA00004496"/>
    </source>
</evidence>
<dbReference type="SUPFAM" id="SSF54849">
    <property type="entry name" value="GroEL-intermediate domain like"/>
    <property type="match status" value="1"/>
</dbReference>
<protein>
    <recommendedName>
        <fullName evidence="4 11">T-complex protein 1 subunit gamma</fullName>
    </recommendedName>
</protein>
<dbReference type="InterPro" id="IPR053374">
    <property type="entry name" value="TCP-1_chaperonin"/>
</dbReference>